<reference evidence="1" key="1">
    <citation type="submission" date="2022-08" db="EMBL/GenBank/DDBJ databases">
        <authorList>
            <person name="Kallberg Y."/>
            <person name="Tangrot J."/>
            <person name="Rosling A."/>
        </authorList>
    </citation>
    <scope>NUCLEOTIDE SEQUENCE</scope>
    <source>
        <strain evidence="1">Wild A</strain>
    </source>
</reference>
<feature type="non-terminal residue" evidence="1">
    <location>
        <position position="1"/>
    </location>
</feature>
<evidence type="ECO:0000313" key="2">
    <source>
        <dbReference type="Proteomes" id="UP001153678"/>
    </source>
</evidence>
<gene>
    <name evidence="1" type="ORF">FWILDA_LOCUS18750</name>
</gene>
<dbReference type="EMBL" id="CAMKVN010019552">
    <property type="protein sequence ID" value="CAI2198792.1"/>
    <property type="molecule type" value="Genomic_DNA"/>
</dbReference>
<keyword evidence="2" id="KW-1185">Reference proteome</keyword>
<organism evidence="1 2">
    <name type="scientific">Funneliformis geosporum</name>
    <dbReference type="NCBI Taxonomy" id="1117311"/>
    <lineage>
        <taxon>Eukaryota</taxon>
        <taxon>Fungi</taxon>
        <taxon>Fungi incertae sedis</taxon>
        <taxon>Mucoromycota</taxon>
        <taxon>Glomeromycotina</taxon>
        <taxon>Glomeromycetes</taxon>
        <taxon>Glomerales</taxon>
        <taxon>Glomeraceae</taxon>
        <taxon>Funneliformis</taxon>
    </lineage>
</organism>
<dbReference type="OrthoDB" id="10523796at2759"/>
<comment type="caution">
    <text evidence="1">The sequence shown here is derived from an EMBL/GenBank/DDBJ whole genome shotgun (WGS) entry which is preliminary data.</text>
</comment>
<dbReference type="Proteomes" id="UP001153678">
    <property type="component" value="Unassembled WGS sequence"/>
</dbReference>
<accession>A0A9W4TAD0</accession>
<proteinExistence type="predicted"/>
<dbReference type="AlphaFoldDB" id="A0A9W4TAD0"/>
<sequence>FNDYNLTDEESMAIKSLLAYFNSFKNLKEYLGNDKDISQIDQTRFYHQGQTLSDQEKQIFEQLRNKYKTNELNNYKTNNTGIILLCSNCKNSFTKLSPKSWEKNKRKIKEWAKYCRHFNDNCSVAFYDKDKQCLVEEIQILTGGKSHELSNIIKECDCGSGKTTTINSFDDIELCEECRFNKKPNFTPPPPTSTYQYLPTLQN</sequence>
<evidence type="ECO:0000313" key="1">
    <source>
        <dbReference type="EMBL" id="CAI2198792.1"/>
    </source>
</evidence>
<feature type="non-terminal residue" evidence="1">
    <location>
        <position position="203"/>
    </location>
</feature>
<protein>
    <submittedName>
        <fullName evidence="1">8210_t:CDS:1</fullName>
    </submittedName>
</protein>
<name>A0A9W4TAD0_9GLOM</name>